<dbReference type="GO" id="GO:0003677">
    <property type="term" value="F:DNA binding"/>
    <property type="evidence" value="ECO:0007669"/>
    <property type="project" value="UniProtKB-KW"/>
</dbReference>
<dbReference type="InterPro" id="IPR009057">
    <property type="entry name" value="Homeodomain-like_sf"/>
</dbReference>
<proteinExistence type="predicted"/>
<reference evidence="3" key="1">
    <citation type="submission" date="2015-07" db="EMBL/GenBank/DDBJ databases">
        <title>Adaptation to a free-living lifestyle via gene acquisitions in the diplomonad Trepomonas sp. PC1.</title>
        <authorList>
            <person name="Xu F."/>
            <person name="Jerlstrom-Hultqvist J."/>
            <person name="Kolisko M."/>
            <person name="Simpson A.G.B."/>
            <person name="Roger A.J."/>
            <person name="Svard S.G."/>
            <person name="Andersson J.O."/>
        </authorList>
    </citation>
    <scope>NUCLEOTIDE SEQUENCE</scope>
    <source>
        <strain evidence="3">PC1</strain>
    </source>
</reference>
<feature type="non-terminal residue" evidence="3">
    <location>
        <position position="1"/>
    </location>
</feature>
<evidence type="ECO:0000313" key="3">
    <source>
        <dbReference type="EMBL" id="JAP92404.1"/>
    </source>
</evidence>
<gene>
    <name evidence="3" type="ORF">TPC1_15669</name>
</gene>
<dbReference type="CDD" id="cd00167">
    <property type="entry name" value="SANT"/>
    <property type="match status" value="1"/>
</dbReference>
<dbReference type="PROSITE" id="PS50090">
    <property type="entry name" value="MYB_LIKE"/>
    <property type="match status" value="1"/>
</dbReference>
<evidence type="ECO:0000259" key="1">
    <source>
        <dbReference type="PROSITE" id="PS50090"/>
    </source>
</evidence>
<accession>A0A146K8Z7</accession>
<organism evidence="3">
    <name type="scientific">Trepomonas sp. PC1</name>
    <dbReference type="NCBI Taxonomy" id="1076344"/>
    <lineage>
        <taxon>Eukaryota</taxon>
        <taxon>Metamonada</taxon>
        <taxon>Diplomonadida</taxon>
        <taxon>Hexamitidae</taxon>
        <taxon>Hexamitinae</taxon>
        <taxon>Trepomonas</taxon>
    </lineage>
</organism>
<dbReference type="EMBL" id="GDID01004202">
    <property type="protein sequence ID" value="JAP92404.1"/>
    <property type="molecule type" value="Transcribed_RNA"/>
</dbReference>
<dbReference type="AlphaFoldDB" id="A0A146K8Z7"/>
<dbReference type="InterPro" id="IPR017884">
    <property type="entry name" value="SANT_dom"/>
</dbReference>
<name>A0A146K8Z7_9EUKA</name>
<feature type="domain" description="Myb-like" evidence="1">
    <location>
        <begin position="1"/>
        <end position="48"/>
    </location>
</feature>
<feature type="domain" description="SANT" evidence="2">
    <location>
        <begin position="1"/>
        <end position="52"/>
    </location>
</feature>
<sequence length="76" mass="9450">KYIKWNLEEENKLVDAILEYGQNWNLIFIKLFPQRSVSQIQNKYYMIKRIRPEEFISDEQEKQDELVYKQIRKLLL</sequence>
<dbReference type="Pfam" id="PF00249">
    <property type="entry name" value="Myb_DNA-binding"/>
    <property type="match status" value="1"/>
</dbReference>
<dbReference type="InterPro" id="IPR001005">
    <property type="entry name" value="SANT/Myb"/>
</dbReference>
<dbReference type="SUPFAM" id="SSF46689">
    <property type="entry name" value="Homeodomain-like"/>
    <property type="match status" value="1"/>
</dbReference>
<dbReference type="SMART" id="SM00717">
    <property type="entry name" value="SANT"/>
    <property type="match status" value="1"/>
</dbReference>
<dbReference type="PROSITE" id="PS51293">
    <property type="entry name" value="SANT"/>
    <property type="match status" value="1"/>
</dbReference>
<keyword evidence="3" id="KW-0238">DNA-binding</keyword>
<evidence type="ECO:0000259" key="2">
    <source>
        <dbReference type="PROSITE" id="PS51293"/>
    </source>
</evidence>
<protein>
    <submittedName>
        <fullName evidence="3">Myb-like DNA-binding domain-containing protein</fullName>
    </submittedName>
</protein>
<dbReference type="Gene3D" id="1.10.10.60">
    <property type="entry name" value="Homeodomain-like"/>
    <property type="match status" value="1"/>
</dbReference>